<protein>
    <submittedName>
        <fullName evidence="6">Putative chromosome-partitioning protein ParB</fullName>
    </submittedName>
</protein>
<evidence type="ECO:0000313" key="6">
    <source>
        <dbReference type="EMBL" id="MPM73605.1"/>
    </source>
</evidence>
<evidence type="ECO:0000256" key="4">
    <source>
        <dbReference type="SAM" id="MobiDB-lite"/>
    </source>
</evidence>
<organism evidence="6">
    <name type="scientific">bioreactor metagenome</name>
    <dbReference type="NCBI Taxonomy" id="1076179"/>
    <lineage>
        <taxon>unclassified sequences</taxon>
        <taxon>metagenomes</taxon>
        <taxon>ecological metagenomes</taxon>
    </lineage>
</organism>
<dbReference type="InterPro" id="IPR050336">
    <property type="entry name" value="Chromosome_partition/occlusion"/>
</dbReference>
<dbReference type="PANTHER" id="PTHR33375">
    <property type="entry name" value="CHROMOSOME-PARTITIONING PROTEIN PARB-RELATED"/>
    <property type="match status" value="1"/>
</dbReference>
<evidence type="ECO:0000256" key="2">
    <source>
        <dbReference type="ARBA" id="ARBA00022829"/>
    </source>
</evidence>
<dbReference type="NCBIfam" id="TIGR00180">
    <property type="entry name" value="parB_part"/>
    <property type="match status" value="1"/>
</dbReference>
<dbReference type="GO" id="GO:0003677">
    <property type="term" value="F:DNA binding"/>
    <property type="evidence" value="ECO:0007669"/>
    <property type="project" value="UniProtKB-KW"/>
</dbReference>
<dbReference type="GO" id="GO:0005694">
    <property type="term" value="C:chromosome"/>
    <property type="evidence" value="ECO:0007669"/>
    <property type="project" value="TreeGrafter"/>
</dbReference>
<dbReference type="GO" id="GO:0045881">
    <property type="term" value="P:positive regulation of sporulation resulting in formation of a cellular spore"/>
    <property type="evidence" value="ECO:0007669"/>
    <property type="project" value="TreeGrafter"/>
</dbReference>
<keyword evidence="2" id="KW-0159">Chromosome partition</keyword>
<dbReference type="InterPro" id="IPR041468">
    <property type="entry name" value="HTH_ParB/Spo0J"/>
</dbReference>
<dbReference type="InterPro" id="IPR003115">
    <property type="entry name" value="ParB_N"/>
</dbReference>
<dbReference type="Pfam" id="PF23552">
    <property type="entry name" value="ParB_C"/>
    <property type="match status" value="1"/>
</dbReference>
<evidence type="ECO:0000256" key="3">
    <source>
        <dbReference type="ARBA" id="ARBA00023125"/>
    </source>
</evidence>
<dbReference type="InterPro" id="IPR004437">
    <property type="entry name" value="ParB/RepB/Spo0J"/>
</dbReference>
<comment type="similarity">
    <text evidence="1">Belongs to the ParB family.</text>
</comment>
<dbReference type="GO" id="GO:0007059">
    <property type="term" value="P:chromosome segregation"/>
    <property type="evidence" value="ECO:0007669"/>
    <property type="project" value="UniProtKB-KW"/>
</dbReference>
<dbReference type="Gene3D" id="1.10.10.2830">
    <property type="match status" value="1"/>
</dbReference>
<dbReference type="InterPro" id="IPR036086">
    <property type="entry name" value="ParB/Sulfiredoxin_sf"/>
</dbReference>
<sequence length="303" mass="34269">MAKKNALGRGLDALITFNDGETQGSSSISEVELEKIIPNPDQPRRAFDEEGLRELSASIKSIGVIQPVTLRKLDDETYQIIAGERRYRASQMAGLYTIPAYIKTADNDEMMEMALIENIQREDLNSIEIALAYQNLIDTLSLTQEQLSERVGKKRTTVTNYLRLLKLPAEVQMGVKNKKIDMGHARALITMDDPVAQLSLYNMILEEGLSVRRVESMVKEYDEGTPIQQLKESGERKSKSGKLTASRPQSPDDFDVLKQHLSAYFQTDVQFSYNKQGKGKITIPFDSPEDLERIIVMFDKMQK</sequence>
<dbReference type="EMBL" id="VSSQ01025465">
    <property type="protein sequence ID" value="MPM73605.1"/>
    <property type="molecule type" value="Genomic_DNA"/>
</dbReference>
<dbReference type="FunFam" id="3.90.1530.30:FF:000001">
    <property type="entry name" value="Chromosome partitioning protein ParB"/>
    <property type="match status" value="1"/>
</dbReference>
<dbReference type="Pfam" id="PF02195">
    <property type="entry name" value="ParB_N"/>
    <property type="match status" value="1"/>
</dbReference>
<keyword evidence="3" id="KW-0238">DNA-binding</keyword>
<gene>
    <name evidence="6" type="primary">parB_12</name>
    <name evidence="6" type="ORF">SDC9_120587</name>
</gene>
<proteinExistence type="inferred from homology"/>
<comment type="caution">
    <text evidence="6">The sequence shown here is derived from an EMBL/GenBank/DDBJ whole genome shotgun (WGS) entry which is preliminary data.</text>
</comment>
<dbReference type="SUPFAM" id="SSF109709">
    <property type="entry name" value="KorB DNA-binding domain-like"/>
    <property type="match status" value="1"/>
</dbReference>
<evidence type="ECO:0000256" key="1">
    <source>
        <dbReference type="ARBA" id="ARBA00006295"/>
    </source>
</evidence>
<dbReference type="Pfam" id="PF17762">
    <property type="entry name" value="HTH_ParB"/>
    <property type="match status" value="1"/>
</dbReference>
<dbReference type="InterPro" id="IPR057240">
    <property type="entry name" value="ParB_dimer_C"/>
</dbReference>
<name>A0A645C7M2_9ZZZZ</name>
<feature type="domain" description="ParB-like N-terminal" evidence="5">
    <location>
        <begin position="29"/>
        <end position="119"/>
    </location>
</feature>
<accession>A0A645C7M2</accession>
<feature type="region of interest" description="Disordered" evidence="4">
    <location>
        <begin position="231"/>
        <end position="251"/>
    </location>
</feature>
<dbReference type="Gene3D" id="3.90.1530.30">
    <property type="match status" value="1"/>
</dbReference>
<dbReference type="PANTHER" id="PTHR33375:SF1">
    <property type="entry name" value="CHROMOSOME-PARTITIONING PROTEIN PARB-RELATED"/>
    <property type="match status" value="1"/>
</dbReference>
<dbReference type="AlphaFoldDB" id="A0A645C7M2"/>
<dbReference type="CDD" id="cd16393">
    <property type="entry name" value="SPO0J_N"/>
    <property type="match status" value="1"/>
</dbReference>
<reference evidence="6" key="1">
    <citation type="submission" date="2019-08" db="EMBL/GenBank/DDBJ databases">
        <authorList>
            <person name="Kucharzyk K."/>
            <person name="Murdoch R.W."/>
            <person name="Higgins S."/>
            <person name="Loffler F."/>
        </authorList>
    </citation>
    <scope>NUCLEOTIDE SEQUENCE</scope>
</reference>
<dbReference type="SUPFAM" id="SSF110849">
    <property type="entry name" value="ParB/Sulfiredoxin"/>
    <property type="match status" value="1"/>
</dbReference>
<dbReference type="FunFam" id="1.10.10.2830:FF:000001">
    <property type="entry name" value="Chromosome partitioning protein ParB"/>
    <property type="match status" value="1"/>
</dbReference>
<dbReference type="SMART" id="SM00470">
    <property type="entry name" value="ParB"/>
    <property type="match status" value="1"/>
</dbReference>
<evidence type="ECO:0000259" key="5">
    <source>
        <dbReference type="SMART" id="SM00470"/>
    </source>
</evidence>